<evidence type="ECO:0000256" key="5">
    <source>
        <dbReference type="ARBA" id="ARBA00023136"/>
    </source>
</evidence>
<dbReference type="PANTHER" id="PTHR48022">
    <property type="entry name" value="PLASTIDIC GLUCOSE TRANSPORTER 4"/>
    <property type="match status" value="1"/>
</dbReference>
<evidence type="ECO:0000256" key="2">
    <source>
        <dbReference type="ARBA" id="ARBA00010992"/>
    </source>
</evidence>
<dbReference type="PROSITE" id="PS00216">
    <property type="entry name" value="SUGAR_TRANSPORT_1"/>
    <property type="match status" value="1"/>
</dbReference>
<feature type="domain" description="Major facilitator superfamily (MFS) profile" evidence="7">
    <location>
        <begin position="1"/>
        <end position="419"/>
    </location>
</feature>
<feature type="transmembrane region" description="Helical" evidence="6">
    <location>
        <begin position="234"/>
        <end position="256"/>
    </location>
</feature>
<dbReference type="Pfam" id="PF00083">
    <property type="entry name" value="Sugar_tr"/>
    <property type="match status" value="1"/>
</dbReference>
<feature type="transmembrane region" description="Helical" evidence="6">
    <location>
        <begin position="395"/>
        <end position="415"/>
    </location>
</feature>
<protein>
    <recommendedName>
        <fullName evidence="7">Major facilitator superfamily (MFS) profile domain-containing protein</fullName>
    </recommendedName>
</protein>
<proteinExistence type="inferred from homology"/>
<dbReference type="GO" id="GO:0005351">
    <property type="term" value="F:carbohydrate:proton symporter activity"/>
    <property type="evidence" value="ECO:0007669"/>
    <property type="project" value="TreeGrafter"/>
</dbReference>
<evidence type="ECO:0000256" key="6">
    <source>
        <dbReference type="SAM" id="Phobius"/>
    </source>
</evidence>
<dbReference type="InterPro" id="IPR050360">
    <property type="entry name" value="MFS_Sugar_Transporters"/>
</dbReference>
<dbReference type="InterPro" id="IPR005828">
    <property type="entry name" value="MFS_sugar_transport-like"/>
</dbReference>
<keyword evidence="5 6" id="KW-0472">Membrane</keyword>
<comment type="caution">
    <text evidence="8">The sequence shown here is derived from an EMBL/GenBank/DDBJ whole genome shotgun (WGS) entry which is preliminary data.</text>
</comment>
<dbReference type="PROSITE" id="PS50850">
    <property type="entry name" value="MFS"/>
    <property type="match status" value="1"/>
</dbReference>
<dbReference type="PANTHER" id="PTHR48022:SF2">
    <property type="entry name" value="PLASTIDIC GLUCOSE TRANSPORTER 4"/>
    <property type="match status" value="1"/>
</dbReference>
<dbReference type="EMBL" id="JBBCAQ010000010">
    <property type="protein sequence ID" value="KAK7600856.1"/>
    <property type="molecule type" value="Genomic_DNA"/>
</dbReference>
<dbReference type="Gene3D" id="1.20.1250.20">
    <property type="entry name" value="MFS general substrate transporter like domains"/>
    <property type="match status" value="1"/>
</dbReference>
<feature type="transmembrane region" description="Helical" evidence="6">
    <location>
        <begin position="330"/>
        <end position="352"/>
    </location>
</feature>
<sequence length="447" mass="50170">MYGCANSWISNAIVFLTKPGHVPSATIEQCGLMAQFFEAGRLMFAIPGGLLVDKFGRKKILISIGSLNFVAWTTLCFTDSLLLIYVARLCLGIAVALLYVSAYPMIGEIASPEYRGTLTSINEMANMFGQLFESIVMVIAKTYFALTAFTTLVAAVFFSTIWWLIESPHYLANVSNLEGAKKNLKIIRPDYTDNEVNREFEVMVESMARERRNKVRVNWLNFYKLKAFREPLQCALLLNVVAVTCGGPVMTLYVAVMLPQNLYFANEYYALISFSIQFIAAIGSTFVMDRFGRRRLFLAAALISLAMQSLNAFAYALYDSGGGDFWKWVFILNNFLYMFVDRGLISPCNCTVRSEIFPYTLKGIGNALCVICQAISLIVNYQIYDFINPKYGLPINFAIFAFDSALLAAVIYFLLPEMGGRSLAEVQNEIGDEFQEYEALISKNVKL</sequence>
<dbReference type="InterPro" id="IPR005829">
    <property type="entry name" value="Sugar_transporter_CS"/>
</dbReference>
<feature type="transmembrane region" description="Helical" evidence="6">
    <location>
        <begin position="85"/>
        <end position="106"/>
    </location>
</feature>
<organism evidence="8 9">
    <name type="scientific">Parthenolecanium corni</name>
    <dbReference type="NCBI Taxonomy" id="536013"/>
    <lineage>
        <taxon>Eukaryota</taxon>
        <taxon>Metazoa</taxon>
        <taxon>Ecdysozoa</taxon>
        <taxon>Arthropoda</taxon>
        <taxon>Hexapoda</taxon>
        <taxon>Insecta</taxon>
        <taxon>Pterygota</taxon>
        <taxon>Neoptera</taxon>
        <taxon>Paraneoptera</taxon>
        <taxon>Hemiptera</taxon>
        <taxon>Sternorrhyncha</taxon>
        <taxon>Coccoidea</taxon>
        <taxon>Coccidae</taxon>
        <taxon>Parthenolecanium</taxon>
    </lineage>
</organism>
<evidence type="ECO:0000313" key="8">
    <source>
        <dbReference type="EMBL" id="KAK7600856.1"/>
    </source>
</evidence>
<dbReference type="AlphaFoldDB" id="A0AAN9TQ51"/>
<evidence type="ECO:0000256" key="4">
    <source>
        <dbReference type="ARBA" id="ARBA00022989"/>
    </source>
</evidence>
<evidence type="ECO:0000256" key="1">
    <source>
        <dbReference type="ARBA" id="ARBA00004141"/>
    </source>
</evidence>
<keyword evidence="4 6" id="KW-1133">Transmembrane helix</keyword>
<evidence type="ECO:0000256" key="3">
    <source>
        <dbReference type="ARBA" id="ARBA00022692"/>
    </source>
</evidence>
<keyword evidence="3 6" id="KW-0812">Transmembrane</keyword>
<evidence type="ECO:0000313" key="9">
    <source>
        <dbReference type="Proteomes" id="UP001367676"/>
    </source>
</evidence>
<dbReference type="GO" id="GO:0016020">
    <property type="term" value="C:membrane"/>
    <property type="evidence" value="ECO:0007669"/>
    <property type="project" value="UniProtKB-SubCell"/>
</dbReference>
<accession>A0AAN9TQ51</accession>
<dbReference type="InterPro" id="IPR020846">
    <property type="entry name" value="MFS_dom"/>
</dbReference>
<gene>
    <name evidence="8" type="ORF">V9T40_008297</name>
</gene>
<feature type="transmembrane region" description="Helical" evidence="6">
    <location>
        <begin position="268"/>
        <end position="287"/>
    </location>
</feature>
<reference evidence="8 9" key="1">
    <citation type="submission" date="2024-03" db="EMBL/GenBank/DDBJ databases">
        <title>Adaptation during the transition from Ophiocordyceps entomopathogen to insect associate is accompanied by gene loss and intensified selection.</title>
        <authorList>
            <person name="Ward C.M."/>
            <person name="Onetto C.A."/>
            <person name="Borneman A.R."/>
        </authorList>
    </citation>
    <scope>NUCLEOTIDE SEQUENCE [LARGE SCALE GENOMIC DNA]</scope>
    <source>
        <strain evidence="8">AWRI1</strain>
        <tissue evidence="8">Single Adult Female</tissue>
    </source>
</reference>
<keyword evidence="9" id="KW-1185">Reference proteome</keyword>
<name>A0AAN9TQ51_9HEMI</name>
<dbReference type="Proteomes" id="UP001367676">
    <property type="component" value="Unassembled WGS sequence"/>
</dbReference>
<feature type="transmembrane region" description="Helical" evidence="6">
    <location>
        <begin position="296"/>
        <end position="318"/>
    </location>
</feature>
<comment type="subcellular location">
    <subcellularLocation>
        <location evidence="1">Membrane</location>
        <topology evidence="1">Multi-pass membrane protein</topology>
    </subcellularLocation>
</comment>
<feature type="transmembrane region" description="Helical" evidence="6">
    <location>
        <begin position="143"/>
        <end position="165"/>
    </location>
</feature>
<dbReference type="InterPro" id="IPR036259">
    <property type="entry name" value="MFS_trans_sf"/>
</dbReference>
<evidence type="ECO:0000259" key="7">
    <source>
        <dbReference type="PROSITE" id="PS50850"/>
    </source>
</evidence>
<dbReference type="SUPFAM" id="SSF103473">
    <property type="entry name" value="MFS general substrate transporter"/>
    <property type="match status" value="1"/>
</dbReference>
<feature type="transmembrane region" description="Helical" evidence="6">
    <location>
        <begin position="364"/>
        <end position="383"/>
    </location>
</feature>
<comment type="similarity">
    <text evidence="2">Belongs to the major facilitator superfamily. Sugar transporter (TC 2.A.1.1) family.</text>
</comment>